<comment type="catalytic activity">
    <reaction evidence="1">
        <text>ATP + protein L-histidine = ADP + protein N-phospho-L-histidine.</text>
        <dbReference type="EC" id="2.7.13.3"/>
    </reaction>
</comment>
<dbReference type="SUPFAM" id="SSF55874">
    <property type="entry name" value="ATPase domain of HSP90 chaperone/DNA topoisomerase II/histidine kinase"/>
    <property type="match status" value="1"/>
</dbReference>
<dbReference type="SUPFAM" id="SSF63829">
    <property type="entry name" value="Calcium-dependent phosphotriesterase"/>
    <property type="match status" value="1"/>
</dbReference>
<dbReference type="CDD" id="cd00075">
    <property type="entry name" value="HATPase"/>
    <property type="match status" value="1"/>
</dbReference>
<dbReference type="InterPro" id="IPR013783">
    <property type="entry name" value="Ig-like_fold"/>
</dbReference>
<evidence type="ECO:0000259" key="13">
    <source>
        <dbReference type="PROSITE" id="PS50110"/>
    </source>
</evidence>
<dbReference type="GO" id="GO:0043565">
    <property type="term" value="F:sequence-specific DNA binding"/>
    <property type="evidence" value="ECO:0007669"/>
    <property type="project" value="InterPro"/>
</dbReference>
<evidence type="ECO:0000256" key="9">
    <source>
        <dbReference type="PROSITE-ProRule" id="PRU00169"/>
    </source>
</evidence>
<dbReference type="Pfam" id="PF07495">
    <property type="entry name" value="Y_Y_Y"/>
    <property type="match status" value="1"/>
</dbReference>
<dbReference type="SMART" id="SM00388">
    <property type="entry name" value="HisKA"/>
    <property type="match status" value="1"/>
</dbReference>
<evidence type="ECO:0000313" key="14">
    <source>
        <dbReference type="EMBL" id="KKB60558.1"/>
    </source>
</evidence>
<evidence type="ECO:0000256" key="4">
    <source>
        <dbReference type="ARBA" id="ARBA00022679"/>
    </source>
</evidence>
<keyword evidence="7" id="KW-0238">DNA-binding</keyword>
<dbReference type="FunFam" id="1.10.10.60:FF:000284">
    <property type="entry name" value="Two-component system sensor histidine kinase/response regulator"/>
    <property type="match status" value="1"/>
</dbReference>
<dbReference type="Pfam" id="PF07494">
    <property type="entry name" value="Reg_prop"/>
    <property type="match status" value="6"/>
</dbReference>
<sequence>MKALSKVRYINIIIVFLLSCQWIYAEQFRFIHYEVENGLSSNTVRSITQDSQGFMWFGTENGLNRFDGYNFKIFKNIVGDSTSIGNNYIYSLLEDSDKTFWVGTDEGLYIYNPELEQFKYFAVQTDEGVNIKSNITAIAEASDGDIWFATLGQGVFCYNKQTQQLKQYISVPGDDNTLNSNTIFYLHIDNQGSIWVAPQQNKGAISCYDRDHDRFITYQITKRNGEPCDLRIYAIEDGDENNLWIGTWNHGICRLNKKSLQMQSYLAPGTPNGISHVHYIAEYQPGILLIGSDDGLAYFDTKTGKAEVMTATELKNSSLSNKFIYPIYKDREGGVWVGTYYGGVNYAAPIKGMINGYTHSDYSNSVGGNIISCFCEDPDGNIWIGSDDGGLSYFNTQNKTFRNYLPDPSRNSLSYHNIHALFLDNDNLWIGTYSGNLNILNTRTGKFTQYPAGLSDKLPADMSSVYSIYKDKQSNIWLGTMQNIIRYDRKNDSFINAKETGTTTSCILQDTDHNVWFATLGKGVYCFKPGREEWKQYTFNPDDRNTLSTNQINSLCLDDKQQLWAGTDNGICRYDKTTGNFVRVPLSISQAAVTGIVFNQGYLWISTINGLISYCPDTGEQRIFFKSDGLQSDQYGVNAVLLASSGLLYLGTTNGFCELDTRTISLNAYIPPVVITNLQVFNKDVKIGNESLLPQSTTSIKEIELSYKYNVFSIEYVSLSYSVPAKNQYKYKLEGFDKDWNFVGNQRKATYTNLPAGKYKFHVMGSNNDGIWNEEATTVDIVIHPPFWRTTFAYFLYIISVIGLICYIIYAMKLRTEKRHKARMLQLSVEKEKELHDAKINFFTLIAHEIRTPVSLIIGPLEKIMEASSTLPATIQDALKIIDRNSQRLLSLVNQLLDFRKAEQGAFVINFSVQNIYELLLNLYDRFKPMIEQKGIVFSFGMPDKEMTAIVDPEAITKVISNLLTNATKYADKKITMTCETNNRFVVVRVSDDGRGISEQELKNIFLPFYQVAQSHKPGTGLGLSLAKLLVDAHHGRIEVESGTNQGTTFIVTIPLVQQNAVPTVAKKNNLVTACTIPDEEPYTAEDATRQSAASSIRPTLLIVEDNTDMRSFLHDSFMDTYNILLAGNGQEGLEQLKKQPADLIISDVMMPVMDGFTFAKEVKENLSYSHIPLVLLTAKTDNTSKVAGIKSGADAYIEKPFSTQVLRAQIENLLESRKKLRKKFSEMPFVPLDSVAVNKADEEFLSKMNEIIEKNISNVDFSIDLLAEQLCISRSGLFAKIKTLVEMTPNELIQLVRLKKAAELLATQKYRINEICYQVGFNNPSYFSKCFQKQFGVLPKDFMNKKN</sequence>
<dbReference type="FunFam" id="2.60.40.10:FF:000791">
    <property type="entry name" value="Two-component system sensor histidine kinase/response regulator"/>
    <property type="match status" value="1"/>
</dbReference>
<gene>
    <name evidence="14" type="ORF">HMPREF1536_00439</name>
</gene>
<dbReference type="SUPFAM" id="SSF69322">
    <property type="entry name" value="Tricorn protease domain 2"/>
    <property type="match status" value="1"/>
</dbReference>
<dbReference type="PROSITE" id="PS50110">
    <property type="entry name" value="RESPONSE_REGULATORY"/>
    <property type="match status" value="1"/>
</dbReference>
<dbReference type="Pfam" id="PF12833">
    <property type="entry name" value="HTH_18"/>
    <property type="match status" value="1"/>
</dbReference>
<feature type="domain" description="Response regulatory" evidence="13">
    <location>
        <begin position="1100"/>
        <end position="1215"/>
    </location>
</feature>
<dbReference type="InterPro" id="IPR001789">
    <property type="entry name" value="Sig_transdc_resp-reg_receiver"/>
</dbReference>
<feature type="modified residue" description="4-aspartylphosphate" evidence="9">
    <location>
        <position position="1148"/>
    </location>
</feature>
<dbReference type="HOGENOM" id="CLU_000445_28_1_10"/>
<feature type="domain" description="Histidine kinase" evidence="12">
    <location>
        <begin position="845"/>
        <end position="1058"/>
    </location>
</feature>
<keyword evidence="10" id="KW-1133">Transmembrane helix</keyword>
<dbReference type="Gene3D" id="3.30.565.10">
    <property type="entry name" value="Histidine kinase-like ATPase, C-terminal domain"/>
    <property type="match status" value="1"/>
</dbReference>
<dbReference type="InterPro" id="IPR036890">
    <property type="entry name" value="HATPase_C_sf"/>
</dbReference>
<comment type="caution">
    <text evidence="14">The sequence shown here is derived from an EMBL/GenBank/DDBJ whole genome shotgun (WGS) entry which is preliminary data.</text>
</comment>
<dbReference type="Proteomes" id="UP000033035">
    <property type="component" value="Unassembled WGS sequence"/>
</dbReference>
<dbReference type="Gene3D" id="3.40.50.2300">
    <property type="match status" value="1"/>
</dbReference>
<dbReference type="Pfam" id="PF00072">
    <property type="entry name" value="Response_reg"/>
    <property type="match status" value="1"/>
</dbReference>
<dbReference type="SMART" id="SM00342">
    <property type="entry name" value="HTH_ARAC"/>
    <property type="match status" value="1"/>
</dbReference>
<evidence type="ECO:0000256" key="6">
    <source>
        <dbReference type="ARBA" id="ARBA00023015"/>
    </source>
</evidence>
<keyword evidence="4" id="KW-0808">Transferase</keyword>
<dbReference type="Gene3D" id="2.130.10.10">
    <property type="entry name" value="YVTN repeat-like/Quinoprotein amine dehydrogenase"/>
    <property type="match status" value="3"/>
</dbReference>
<dbReference type="SUPFAM" id="SSF46689">
    <property type="entry name" value="Homeodomain-like"/>
    <property type="match status" value="1"/>
</dbReference>
<evidence type="ECO:0000313" key="15">
    <source>
        <dbReference type="Proteomes" id="UP000033035"/>
    </source>
</evidence>
<dbReference type="Gene3D" id="1.10.287.130">
    <property type="match status" value="1"/>
</dbReference>
<dbReference type="RefSeq" id="WP_028730499.1">
    <property type="nucleotide sequence ID" value="NZ_KE386766.1"/>
</dbReference>
<keyword evidence="5" id="KW-0418">Kinase</keyword>
<feature type="domain" description="HTH araC/xylS-type" evidence="11">
    <location>
        <begin position="1247"/>
        <end position="1346"/>
    </location>
</feature>
<dbReference type="EC" id="2.7.13.3" evidence="2"/>
<organism evidence="14 15">
    <name type="scientific">Parabacteroides gordonii MS-1 = DSM 23371</name>
    <dbReference type="NCBI Taxonomy" id="1203610"/>
    <lineage>
        <taxon>Bacteria</taxon>
        <taxon>Pseudomonadati</taxon>
        <taxon>Bacteroidota</taxon>
        <taxon>Bacteroidia</taxon>
        <taxon>Bacteroidales</taxon>
        <taxon>Tannerellaceae</taxon>
        <taxon>Parabacteroides</taxon>
    </lineage>
</organism>
<proteinExistence type="predicted"/>
<dbReference type="Gene3D" id="2.60.40.10">
    <property type="entry name" value="Immunoglobulins"/>
    <property type="match status" value="1"/>
</dbReference>
<dbReference type="InterPro" id="IPR036097">
    <property type="entry name" value="HisK_dim/P_sf"/>
</dbReference>
<dbReference type="PATRIC" id="fig|1203610.3.peg.459"/>
<dbReference type="SMART" id="SM00387">
    <property type="entry name" value="HATPase_c"/>
    <property type="match status" value="1"/>
</dbReference>
<keyword evidence="10" id="KW-0472">Membrane</keyword>
<keyword evidence="15" id="KW-1185">Reference proteome</keyword>
<dbReference type="STRING" id="1203610.HMPREF1536_00439"/>
<feature type="transmembrane region" description="Helical" evidence="10">
    <location>
        <begin position="7"/>
        <end position="24"/>
    </location>
</feature>
<dbReference type="PANTHER" id="PTHR43547:SF2">
    <property type="entry name" value="HYBRID SIGNAL TRANSDUCTION HISTIDINE KINASE C"/>
    <property type="match status" value="1"/>
</dbReference>
<dbReference type="FunFam" id="1.10.287.130:FF:000045">
    <property type="entry name" value="Two-component system sensor histidine kinase/response regulator"/>
    <property type="match status" value="1"/>
</dbReference>
<dbReference type="InterPro" id="IPR011123">
    <property type="entry name" value="Y_Y_Y"/>
</dbReference>
<dbReference type="EMBL" id="AQHW01000002">
    <property type="protein sequence ID" value="KKB60558.1"/>
    <property type="molecule type" value="Genomic_DNA"/>
</dbReference>
<evidence type="ECO:0000256" key="8">
    <source>
        <dbReference type="ARBA" id="ARBA00023163"/>
    </source>
</evidence>
<dbReference type="InterPro" id="IPR018062">
    <property type="entry name" value="HTH_AraC-typ_CS"/>
</dbReference>
<dbReference type="PRINTS" id="PR00344">
    <property type="entry name" value="BCTRLSENSOR"/>
</dbReference>
<dbReference type="InterPro" id="IPR018060">
    <property type="entry name" value="HTH_AraC"/>
</dbReference>
<dbReference type="InterPro" id="IPR015943">
    <property type="entry name" value="WD40/YVTN_repeat-like_dom_sf"/>
</dbReference>
<dbReference type="InterPro" id="IPR011110">
    <property type="entry name" value="Reg_prop"/>
</dbReference>
<dbReference type="Pfam" id="PF00512">
    <property type="entry name" value="HisKA"/>
    <property type="match status" value="1"/>
</dbReference>
<dbReference type="FunFam" id="3.30.565.10:FF:000006">
    <property type="entry name" value="Sensor histidine kinase WalK"/>
    <property type="match status" value="1"/>
</dbReference>
<evidence type="ECO:0000256" key="1">
    <source>
        <dbReference type="ARBA" id="ARBA00000085"/>
    </source>
</evidence>
<dbReference type="Pfam" id="PF02518">
    <property type="entry name" value="HATPase_c"/>
    <property type="match status" value="1"/>
</dbReference>
<evidence type="ECO:0000256" key="5">
    <source>
        <dbReference type="ARBA" id="ARBA00022777"/>
    </source>
</evidence>
<dbReference type="SMART" id="SM00448">
    <property type="entry name" value="REC"/>
    <property type="match status" value="1"/>
</dbReference>
<dbReference type="InterPro" id="IPR009057">
    <property type="entry name" value="Homeodomain-like_sf"/>
</dbReference>
<dbReference type="InterPro" id="IPR011006">
    <property type="entry name" value="CheY-like_superfamily"/>
</dbReference>
<reference evidence="14 15" key="1">
    <citation type="submission" date="2013-04" db="EMBL/GenBank/DDBJ databases">
        <title>The Genome Sequence of Parabacteroides gordonii DSM 23371.</title>
        <authorList>
            <consortium name="The Broad Institute Genomics Platform"/>
            <person name="Earl A."/>
            <person name="Ward D."/>
            <person name="Feldgarden M."/>
            <person name="Gevers D."/>
            <person name="Martens E."/>
            <person name="Sakamoto M."/>
            <person name="Benno Y."/>
            <person name="Suzuki N."/>
            <person name="Matsunaga N."/>
            <person name="Koshihara K."/>
            <person name="Seki M."/>
            <person name="Komiya H."/>
            <person name="Walker B."/>
            <person name="Young S."/>
            <person name="Zeng Q."/>
            <person name="Gargeya S."/>
            <person name="Fitzgerald M."/>
            <person name="Haas B."/>
            <person name="Abouelleil A."/>
            <person name="Allen A.W."/>
            <person name="Alvarado L."/>
            <person name="Arachchi H.M."/>
            <person name="Berlin A.M."/>
            <person name="Chapman S.B."/>
            <person name="Gainer-Dewar J."/>
            <person name="Goldberg J."/>
            <person name="Griggs A."/>
            <person name="Gujja S."/>
            <person name="Hansen M."/>
            <person name="Howarth C."/>
            <person name="Imamovic A."/>
            <person name="Ireland A."/>
            <person name="Larimer J."/>
            <person name="McCowan C."/>
            <person name="Murphy C."/>
            <person name="Pearson M."/>
            <person name="Poon T.W."/>
            <person name="Priest M."/>
            <person name="Roberts A."/>
            <person name="Saif S."/>
            <person name="Shea T."/>
            <person name="Sisk P."/>
            <person name="Sykes S."/>
            <person name="Wortman J."/>
            <person name="Nusbaum C."/>
            <person name="Birren B."/>
        </authorList>
    </citation>
    <scope>NUCLEOTIDE SEQUENCE [LARGE SCALE GENOMIC DNA]</scope>
    <source>
        <strain evidence="14 15">MS-1</strain>
    </source>
</reference>
<feature type="transmembrane region" description="Helical" evidence="10">
    <location>
        <begin position="792"/>
        <end position="812"/>
    </location>
</feature>
<keyword evidence="8" id="KW-0804">Transcription</keyword>
<dbReference type="PROSITE" id="PS50109">
    <property type="entry name" value="HIS_KIN"/>
    <property type="match status" value="1"/>
</dbReference>
<dbReference type="InterPro" id="IPR005467">
    <property type="entry name" value="His_kinase_dom"/>
</dbReference>
<dbReference type="PROSITE" id="PS51257">
    <property type="entry name" value="PROKAR_LIPOPROTEIN"/>
    <property type="match status" value="1"/>
</dbReference>
<dbReference type="CDD" id="cd00082">
    <property type="entry name" value="HisKA"/>
    <property type="match status" value="1"/>
</dbReference>
<evidence type="ECO:0000256" key="7">
    <source>
        <dbReference type="ARBA" id="ARBA00023125"/>
    </source>
</evidence>
<dbReference type="SUPFAM" id="SSF52172">
    <property type="entry name" value="CheY-like"/>
    <property type="match status" value="1"/>
</dbReference>
<evidence type="ECO:0000256" key="3">
    <source>
        <dbReference type="ARBA" id="ARBA00022553"/>
    </source>
</evidence>
<dbReference type="PROSITE" id="PS01124">
    <property type="entry name" value="HTH_ARAC_FAMILY_2"/>
    <property type="match status" value="1"/>
</dbReference>
<keyword evidence="10" id="KW-0812">Transmembrane</keyword>
<protein>
    <recommendedName>
        <fullName evidence="2">histidine kinase</fullName>
        <ecNumber evidence="2">2.7.13.3</ecNumber>
    </recommendedName>
</protein>
<dbReference type="FunFam" id="3.40.50.2300:FF:000138">
    <property type="entry name" value="Two-component system sensor histidine kinase/response regulator"/>
    <property type="match status" value="1"/>
</dbReference>
<accession>A0A0F5JS07</accession>
<dbReference type="GO" id="GO:0003700">
    <property type="term" value="F:DNA-binding transcription factor activity"/>
    <property type="evidence" value="ECO:0007669"/>
    <property type="project" value="InterPro"/>
</dbReference>
<evidence type="ECO:0000259" key="12">
    <source>
        <dbReference type="PROSITE" id="PS50109"/>
    </source>
</evidence>
<evidence type="ECO:0000256" key="2">
    <source>
        <dbReference type="ARBA" id="ARBA00012438"/>
    </source>
</evidence>
<dbReference type="GO" id="GO:0000155">
    <property type="term" value="F:phosphorelay sensor kinase activity"/>
    <property type="evidence" value="ECO:0007669"/>
    <property type="project" value="InterPro"/>
</dbReference>
<keyword evidence="3 9" id="KW-0597">Phosphoprotein</keyword>
<dbReference type="PROSITE" id="PS00041">
    <property type="entry name" value="HTH_ARAC_FAMILY_1"/>
    <property type="match status" value="1"/>
</dbReference>
<dbReference type="InterPro" id="IPR003594">
    <property type="entry name" value="HATPase_dom"/>
</dbReference>
<dbReference type="SUPFAM" id="SSF47384">
    <property type="entry name" value="Homodimeric domain of signal transducing histidine kinase"/>
    <property type="match status" value="1"/>
</dbReference>
<evidence type="ECO:0000256" key="10">
    <source>
        <dbReference type="SAM" id="Phobius"/>
    </source>
</evidence>
<dbReference type="InterPro" id="IPR003661">
    <property type="entry name" value="HisK_dim/P_dom"/>
</dbReference>
<evidence type="ECO:0000259" key="11">
    <source>
        <dbReference type="PROSITE" id="PS01124"/>
    </source>
</evidence>
<dbReference type="PANTHER" id="PTHR43547">
    <property type="entry name" value="TWO-COMPONENT HISTIDINE KINASE"/>
    <property type="match status" value="1"/>
</dbReference>
<dbReference type="InterPro" id="IPR004358">
    <property type="entry name" value="Sig_transdc_His_kin-like_C"/>
</dbReference>
<name>A0A0F5JS07_9BACT</name>
<dbReference type="Gene3D" id="1.10.10.60">
    <property type="entry name" value="Homeodomain-like"/>
    <property type="match status" value="1"/>
</dbReference>
<keyword evidence="6" id="KW-0805">Transcription regulation</keyword>